<evidence type="ECO:0000313" key="3">
    <source>
        <dbReference type="Proteomes" id="UP000076630"/>
    </source>
</evidence>
<sequence length="165" mass="19113">MTDNKRIQSFKPIVNDQTKVLILGTMPSIKSLEHQEYYGNKQNVFWKLLFAIFDQPYQESYTEKMILIRERGIGLWDVLQSCERKSSLDSDIIKEQANDIQGLINEYPTIKTIAFSSQKARQYFTKYIGVIEGVSLLTLPSPSGANARMTFKEKAEHWQELKTKL</sequence>
<dbReference type="Proteomes" id="UP000076630">
    <property type="component" value="Unassembled WGS sequence"/>
</dbReference>
<dbReference type="SMART" id="SM00986">
    <property type="entry name" value="UDG"/>
    <property type="match status" value="1"/>
</dbReference>
<dbReference type="OrthoDB" id="9799921at2"/>
<dbReference type="InterPro" id="IPR026353">
    <property type="entry name" value="Hypoxan-DNA_Glyclase"/>
</dbReference>
<accession>A0A164AHY2</accession>
<keyword evidence="3" id="KW-1185">Reference proteome</keyword>
<reference evidence="2 3" key="1">
    <citation type="submission" date="2016-01" db="EMBL/GenBank/DDBJ databases">
        <title>Whole genome sequencing of Myroides marinus L41.</title>
        <authorList>
            <person name="Hong K.W."/>
        </authorList>
    </citation>
    <scope>NUCLEOTIDE SEQUENCE [LARGE SCALE GENOMIC DNA]</scope>
    <source>
        <strain evidence="2 3">L41</strain>
    </source>
</reference>
<dbReference type="Gene3D" id="3.40.470.10">
    <property type="entry name" value="Uracil-DNA glycosylase-like domain"/>
    <property type="match status" value="1"/>
</dbReference>
<evidence type="ECO:0000313" key="2">
    <source>
        <dbReference type="EMBL" id="KZE83888.1"/>
    </source>
</evidence>
<dbReference type="RefSeq" id="WP_038986377.1">
    <property type="nucleotide sequence ID" value="NZ_JACAJN010000030.1"/>
</dbReference>
<dbReference type="CDD" id="cd10032">
    <property type="entry name" value="UDG-F6_HDG"/>
    <property type="match status" value="1"/>
</dbReference>
<comment type="caution">
    <text evidence="2">The sequence shown here is derived from an EMBL/GenBank/DDBJ whole genome shotgun (WGS) entry which is preliminary data.</text>
</comment>
<evidence type="ECO:0000259" key="1">
    <source>
        <dbReference type="SMART" id="SM00986"/>
    </source>
</evidence>
<dbReference type="InterPro" id="IPR036895">
    <property type="entry name" value="Uracil-DNA_glycosylase-like_sf"/>
</dbReference>
<dbReference type="Pfam" id="PF03167">
    <property type="entry name" value="UDG"/>
    <property type="match status" value="1"/>
</dbReference>
<name>A0A164AHY2_9FLAO</name>
<protein>
    <submittedName>
        <fullName evidence="2">DNA-deoxyinosine glycosylase</fullName>
    </submittedName>
</protein>
<dbReference type="InterPro" id="IPR005122">
    <property type="entry name" value="Uracil-DNA_glycosylase-like"/>
</dbReference>
<dbReference type="NCBIfam" id="TIGR04274">
    <property type="entry name" value="hypoxanDNAglyco"/>
    <property type="match status" value="1"/>
</dbReference>
<dbReference type="EMBL" id="LQNU01000033">
    <property type="protein sequence ID" value="KZE83888.1"/>
    <property type="molecule type" value="Genomic_DNA"/>
</dbReference>
<dbReference type="SUPFAM" id="SSF52141">
    <property type="entry name" value="Uracil-DNA glycosylase-like"/>
    <property type="match status" value="1"/>
</dbReference>
<dbReference type="SMART" id="SM00987">
    <property type="entry name" value="UreE_C"/>
    <property type="match status" value="1"/>
</dbReference>
<organism evidence="2 3">
    <name type="scientific">Myroides marinus</name>
    <dbReference type="NCBI Taxonomy" id="703342"/>
    <lineage>
        <taxon>Bacteria</taxon>
        <taxon>Pseudomonadati</taxon>
        <taxon>Bacteroidota</taxon>
        <taxon>Flavobacteriia</taxon>
        <taxon>Flavobacteriales</taxon>
        <taxon>Flavobacteriaceae</taxon>
        <taxon>Myroides</taxon>
    </lineage>
</organism>
<gene>
    <name evidence="2" type="ORF">AV926_03010</name>
</gene>
<feature type="domain" description="Uracil-DNA glycosylase-like" evidence="1">
    <location>
        <begin position="11"/>
        <end position="162"/>
    </location>
</feature>
<proteinExistence type="predicted"/>
<dbReference type="AlphaFoldDB" id="A0A164AHY2"/>